<dbReference type="PANTHER" id="PTHR46577:SF2">
    <property type="entry name" value="TRANSCRIPTIONAL REGULATORY PROTEIN"/>
    <property type="match status" value="1"/>
</dbReference>
<dbReference type="Gene3D" id="3.40.640.10">
    <property type="entry name" value="Type I PLP-dependent aspartate aminotransferase-like (Major domain)"/>
    <property type="match status" value="1"/>
</dbReference>
<evidence type="ECO:0000256" key="5">
    <source>
        <dbReference type="ARBA" id="ARBA00023163"/>
    </source>
</evidence>
<reference evidence="7" key="1">
    <citation type="journal article" date="2014" name="Int. J. Syst. Evol. Microbiol.">
        <title>Complete genome of a new Firmicutes species belonging to the dominant human colonic microbiota ('Ruminococcus bicirculans') reveals two chromosomes and a selective capacity to utilize plant glucans.</title>
        <authorList>
            <consortium name="NISC Comparative Sequencing Program"/>
            <person name="Wegmann U."/>
            <person name="Louis P."/>
            <person name="Goesmann A."/>
            <person name="Henrissat B."/>
            <person name="Duncan S.H."/>
            <person name="Flint H.J."/>
        </authorList>
    </citation>
    <scope>NUCLEOTIDE SEQUENCE</scope>
    <source>
        <strain evidence="7">NBRC 103408</strain>
    </source>
</reference>
<reference evidence="7" key="2">
    <citation type="submission" date="2023-01" db="EMBL/GenBank/DDBJ databases">
        <title>Draft genome sequence of Sneathiella chinensis strain NBRC 103408.</title>
        <authorList>
            <person name="Sun Q."/>
            <person name="Mori K."/>
        </authorList>
    </citation>
    <scope>NUCLEOTIDE SEQUENCE</scope>
    <source>
        <strain evidence="7">NBRC 103408</strain>
    </source>
</reference>
<dbReference type="InterPro" id="IPR015424">
    <property type="entry name" value="PyrdxlP-dep_Trfase"/>
</dbReference>
<keyword evidence="8" id="KW-1185">Reference proteome</keyword>
<dbReference type="InterPro" id="IPR036388">
    <property type="entry name" value="WH-like_DNA-bd_sf"/>
</dbReference>
<dbReference type="Proteomes" id="UP001161409">
    <property type="component" value="Unassembled WGS sequence"/>
</dbReference>
<dbReference type="InterPro" id="IPR015422">
    <property type="entry name" value="PyrdxlP-dep_Trfase_small"/>
</dbReference>
<keyword evidence="4" id="KW-0238">DNA-binding</keyword>
<evidence type="ECO:0000313" key="8">
    <source>
        <dbReference type="Proteomes" id="UP001161409"/>
    </source>
</evidence>
<dbReference type="InterPro" id="IPR051446">
    <property type="entry name" value="HTH_trans_reg/aminotransferase"/>
</dbReference>
<gene>
    <name evidence="7" type="ORF">GCM10007924_20300</name>
</gene>
<dbReference type="Gene3D" id="1.10.10.10">
    <property type="entry name" value="Winged helix-like DNA-binding domain superfamily/Winged helix DNA-binding domain"/>
    <property type="match status" value="1"/>
</dbReference>
<dbReference type="InterPro" id="IPR015421">
    <property type="entry name" value="PyrdxlP-dep_Trfase_major"/>
</dbReference>
<evidence type="ECO:0000313" key="7">
    <source>
        <dbReference type="EMBL" id="GLQ06809.1"/>
    </source>
</evidence>
<evidence type="ECO:0000256" key="3">
    <source>
        <dbReference type="ARBA" id="ARBA00023015"/>
    </source>
</evidence>
<dbReference type="CDD" id="cd00609">
    <property type="entry name" value="AAT_like"/>
    <property type="match status" value="1"/>
</dbReference>
<sequence>MTRTEKLVALFQEQIEAGTLKPGERLPSIRRAAEEYGVSKNTVIEAYERLVAAGWIIPRPGSGFYINAHTTAPATAHRPHFEEARDAVSLLQAQLDKSFTLRVGDGRPPSSWMGEQIFRRHMKSPVGDADEQSGYGSALGYTRLRERLASLHQTQGLKVTSSQILMTFGANHALDLITRYFLTPGCTVLVDEPGYYPLFAKLKLARVNIEGVRRTPQGPDLNELEQKARDLKPVMFFTQSRGQNPTGSSMDLPTAHEVLRLADRHSMLVVDDDPFLHLPDVDGTPLSLLDQFRNTICIGTFAKTLSASLRAGYIMAREDIIAPLTELKMITSVNSSRHSEMLIYNFLERGEYHRHLKRLQNRINEAARAVISGTEKAGYELFCPPTGGYYTYLTLPDGMNDLEVAKRGAAEGIFIAPGSLFSSNMLAQPAGLRINVARAADARFFRFLSALRDGQGADQPTSANTNGPDSRF</sequence>
<dbReference type="CDD" id="cd07377">
    <property type="entry name" value="WHTH_GntR"/>
    <property type="match status" value="1"/>
</dbReference>
<dbReference type="Pfam" id="PF00155">
    <property type="entry name" value="Aminotran_1_2"/>
    <property type="match status" value="1"/>
</dbReference>
<name>A0ABQ5U4I0_9PROT</name>
<evidence type="ECO:0000256" key="4">
    <source>
        <dbReference type="ARBA" id="ARBA00023125"/>
    </source>
</evidence>
<dbReference type="Pfam" id="PF00392">
    <property type="entry name" value="GntR"/>
    <property type="match status" value="1"/>
</dbReference>
<keyword evidence="5" id="KW-0804">Transcription</keyword>
<comment type="caution">
    <text evidence="7">The sequence shown here is derived from an EMBL/GenBank/DDBJ whole genome shotgun (WGS) entry which is preliminary data.</text>
</comment>
<dbReference type="RefSeq" id="WP_169562107.1">
    <property type="nucleotide sequence ID" value="NZ_BSNF01000007.1"/>
</dbReference>
<dbReference type="InterPro" id="IPR000524">
    <property type="entry name" value="Tscrpt_reg_HTH_GntR"/>
</dbReference>
<protein>
    <submittedName>
        <fullName evidence="7">GntR family transcriptional regulator</fullName>
    </submittedName>
</protein>
<accession>A0ABQ5U4I0</accession>
<dbReference type="PROSITE" id="PS50949">
    <property type="entry name" value="HTH_GNTR"/>
    <property type="match status" value="1"/>
</dbReference>
<feature type="domain" description="HTH gntR-type" evidence="6">
    <location>
        <begin position="1"/>
        <end position="69"/>
    </location>
</feature>
<proteinExistence type="inferred from homology"/>
<dbReference type="SUPFAM" id="SSF53383">
    <property type="entry name" value="PLP-dependent transferases"/>
    <property type="match status" value="1"/>
</dbReference>
<comment type="similarity">
    <text evidence="1">In the C-terminal section; belongs to the class-I pyridoxal-phosphate-dependent aminotransferase family.</text>
</comment>
<dbReference type="SUPFAM" id="SSF46785">
    <property type="entry name" value="Winged helix' DNA-binding domain"/>
    <property type="match status" value="1"/>
</dbReference>
<dbReference type="Gene3D" id="3.90.1150.10">
    <property type="entry name" value="Aspartate Aminotransferase, domain 1"/>
    <property type="match status" value="1"/>
</dbReference>
<dbReference type="InterPro" id="IPR004839">
    <property type="entry name" value="Aminotransferase_I/II_large"/>
</dbReference>
<evidence type="ECO:0000256" key="1">
    <source>
        <dbReference type="ARBA" id="ARBA00005384"/>
    </source>
</evidence>
<dbReference type="SMART" id="SM00345">
    <property type="entry name" value="HTH_GNTR"/>
    <property type="match status" value="1"/>
</dbReference>
<evidence type="ECO:0000256" key="2">
    <source>
        <dbReference type="ARBA" id="ARBA00022898"/>
    </source>
</evidence>
<evidence type="ECO:0000259" key="6">
    <source>
        <dbReference type="PROSITE" id="PS50949"/>
    </source>
</evidence>
<dbReference type="EMBL" id="BSNF01000007">
    <property type="protein sequence ID" value="GLQ06809.1"/>
    <property type="molecule type" value="Genomic_DNA"/>
</dbReference>
<keyword evidence="3" id="KW-0805">Transcription regulation</keyword>
<dbReference type="InterPro" id="IPR036390">
    <property type="entry name" value="WH_DNA-bd_sf"/>
</dbReference>
<keyword evidence="2" id="KW-0663">Pyridoxal phosphate</keyword>
<organism evidence="7 8">
    <name type="scientific">Sneathiella chinensis</name>
    <dbReference type="NCBI Taxonomy" id="349750"/>
    <lineage>
        <taxon>Bacteria</taxon>
        <taxon>Pseudomonadati</taxon>
        <taxon>Pseudomonadota</taxon>
        <taxon>Alphaproteobacteria</taxon>
        <taxon>Sneathiellales</taxon>
        <taxon>Sneathiellaceae</taxon>
        <taxon>Sneathiella</taxon>
    </lineage>
</organism>
<dbReference type="PANTHER" id="PTHR46577">
    <property type="entry name" value="HTH-TYPE TRANSCRIPTIONAL REGULATORY PROTEIN GABR"/>
    <property type="match status" value="1"/>
</dbReference>